<keyword evidence="2" id="KW-0812">Transmembrane</keyword>
<reference evidence="4" key="1">
    <citation type="submission" date="2019-05" db="EMBL/GenBank/DDBJ databases">
        <authorList>
            <person name="Naeem R."/>
            <person name="Antony C."/>
            <person name="Guan Q."/>
        </authorList>
    </citation>
    <scope>NUCLEOTIDE SEQUENCE</scope>
    <source>
        <strain evidence="4">3</strain>
    </source>
</reference>
<feature type="compositionally biased region" description="Polar residues" evidence="1">
    <location>
        <begin position="436"/>
        <end position="453"/>
    </location>
</feature>
<feature type="transmembrane region" description="Helical" evidence="2">
    <location>
        <begin position="190"/>
        <end position="214"/>
    </location>
</feature>
<feature type="compositionally biased region" description="Low complexity" evidence="1">
    <location>
        <begin position="418"/>
        <end position="427"/>
    </location>
</feature>
<protein>
    <recommendedName>
        <fullName evidence="3">ESX-1 secretion-associated protein EspA/EspE-like domain-containing protein</fullName>
    </recommendedName>
</protein>
<organism evidence="4">
    <name type="scientific">Mycobacterium kansasii</name>
    <dbReference type="NCBI Taxonomy" id="1768"/>
    <lineage>
        <taxon>Bacteria</taxon>
        <taxon>Bacillati</taxon>
        <taxon>Actinomycetota</taxon>
        <taxon>Actinomycetes</taxon>
        <taxon>Mycobacteriales</taxon>
        <taxon>Mycobacteriaceae</taxon>
        <taxon>Mycobacterium</taxon>
    </lineage>
</organism>
<dbReference type="RefSeq" id="WP_133163535.1">
    <property type="nucleotide sequence ID" value="NZ_BLYZ01000001.1"/>
</dbReference>
<dbReference type="Pfam" id="PF18879">
    <property type="entry name" value="EspA_EspE"/>
    <property type="match status" value="1"/>
</dbReference>
<dbReference type="EMBL" id="LR589249">
    <property type="protein sequence ID" value="VTO97028.1"/>
    <property type="molecule type" value="Genomic_DNA"/>
</dbReference>
<sequence length="453" mass="47506">MPGQLPFPRDFDMETRIAVELTRREEDLPWEDGDELLDLIYDQPPVEQPVPEPVKNIPELLSGHRVCDWTGCGLGGVLAGLGDGSPDPGVELVDGGSMFCDVGAQIAALVPDGGWQGLAAQAYVAQNLAQSHRAKMMADLDHHTAGLVSAQAQTVFNAFAWLIGEIITVATVGRGCYALEMWGGPVGQEVSLAVALVVCTAAIEVTIYLIVSLLKTTHSHANKLHALTQRLTDMLTRLPALSDPIPGLPDTPLPPSHSESEFDAAEHIFSRTLAGLPDDTGFTPRTLDVPLVFADLPGSPEFSVPDVPRPGFPDFGAPDLPVPRLAGMPSRPPLPAADEFAALPDLVGALAALPSLGVTNLPTVAQPAASLSRLAGLWGAAGGFSQLTTVAGQQAHMIASLAQRVTPADHVTQDDHTTGAAAGTPTAQRVPVDAETGTSQQRQQRVGKTTNAP</sequence>
<dbReference type="AlphaFoldDB" id="A0A653EHU1"/>
<gene>
    <name evidence="4" type="ORF">BIN_B_00671</name>
</gene>
<evidence type="ECO:0000256" key="2">
    <source>
        <dbReference type="SAM" id="Phobius"/>
    </source>
</evidence>
<name>A0A653EHU1_MYCKA</name>
<proteinExistence type="predicted"/>
<feature type="region of interest" description="Disordered" evidence="1">
    <location>
        <begin position="408"/>
        <end position="453"/>
    </location>
</feature>
<keyword evidence="2" id="KW-1133">Transmembrane helix</keyword>
<keyword evidence="2" id="KW-0472">Membrane</keyword>
<feature type="domain" description="ESX-1 secretion-associated protein EspA/EspE-like" evidence="3">
    <location>
        <begin position="81"/>
        <end position="156"/>
    </location>
</feature>
<evidence type="ECO:0000313" key="4">
    <source>
        <dbReference type="EMBL" id="VTO97028.1"/>
    </source>
</evidence>
<dbReference type="GeneID" id="29698190"/>
<dbReference type="InterPro" id="IPR043796">
    <property type="entry name" value="ESX-1_EspA/EspE-like"/>
</dbReference>
<evidence type="ECO:0000256" key="1">
    <source>
        <dbReference type="SAM" id="MobiDB-lite"/>
    </source>
</evidence>
<evidence type="ECO:0000259" key="3">
    <source>
        <dbReference type="Pfam" id="PF18879"/>
    </source>
</evidence>
<accession>A0A653EHU1</accession>